<organism evidence="2 3">
    <name type="scientific">Pseudoalteromonas caenipelagi</name>
    <dbReference type="NCBI Taxonomy" id="2726988"/>
    <lineage>
        <taxon>Bacteria</taxon>
        <taxon>Pseudomonadati</taxon>
        <taxon>Pseudomonadota</taxon>
        <taxon>Gammaproteobacteria</taxon>
        <taxon>Alteromonadales</taxon>
        <taxon>Pseudoalteromonadaceae</taxon>
        <taxon>Pseudoalteromonas</taxon>
    </lineage>
</organism>
<dbReference type="EMBL" id="JABBPG010000008">
    <property type="protein sequence ID" value="NOU52322.1"/>
    <property type="molecule type" value="Genomic_DNA"/>
</dbReference>
<reference evidence="2 3" key="1">
    <citation type="submission" date="2020-04" db="EMBL/GenBank/DDBJ databases">
        <title>Pseudoalteromonas caenipelagi sp. nov., isolated from a tidal flat.</title>
        <authorList>
            <person name="Park S."/>
            <person name="Yoon J.-H."/>
        </authorList>
    </citation>
    <scope>NUCLEOTIDE SEQUENCE [LARGE SCALE GENOMIC DNA]</scope>
    <source>
        <strain evidence="2 3">JBTF-M23</strain>
    </source>
</reference>
<evidence type="ECO:0000313" key="2">
    <source>
        <dbReference type="EMBL" id="NOU52322.1"/>
    </source>
</evidence>
<evidence type="ECO:0000256" key="1">
    <source>
        <dbReference type="SAM" id="SignalP"/>
    </source>
</evidence>
<name>A0A849VFX1_9GAMM</name>
<gene>
    <name evidence="2" type="ORF">HG263_17470</name>
</gene>
<proteinExistence type="predicted"/>
<dbReference type="AlphaFoldDB" id="A0A849VFX1"/>
<evidence type="ECO:0000313" key="3">
    <source>
        <dbReference type="Proteomes" id="UP000586305"/>
    </source>
</evidence>
<protein>
    <submittedName>
        <fullName evidence="2">Uncharacterized protein</fullName>
    </submittedName>
</protein>
<dbReference type="Proteomes" id="UP000586305">
    <property type="component" value="Unassembled WGS sequence"/>
</dbReference>
<keyword evidence="1" id="KW-0732">Signal</keyword>
<feature type="chain" id="PRO_5032616789" evidence="1">
    <location>
        <begin position="18"/>
        <end position="246"/>
    </location>
</feature>
<sequence length="246" mass="27519">MRQFILLTLFASTAAQAGLVNQVEVKNNTVLFSTESMTDSTISCASNTNKKLRAFSLNTHDGRAMYSLIVTALSKNYAVEVHSALDCADTQDVERIQSLRLLADTSRENNISGSIGLYKHDGVTRLGLYQSGTLGFWRYIDKDAENSHQSAFKEVRMQFGRQSVDTYYSGLNCTGEQLFHESLYYSTEDKTFYNSDKANPVLAKSIYRDGACFKPDISSYNFKAYPLIKQTTHPVCGTGPCKIRED</sequence>
<feature type="signal peptide" evidence="1">
    <location>
        <begin position="1"/>
        <end position="17"/>
    </location>
</feature>
<dbReference type="RefSeq" id="WP_171627379.1">
    <property type="nucleotide sequence ID" value="NZ_JABBPG010000008.1"/>
</dbReference>
<keyword evidence="3" id="KW-1185">Reference proteome</keyword>
<accession>A0A849VFX1</accession>
<comment type="caution">
    <text evidence="2">The sequence shown here is derived from an EMBL/GenBank/DDBJ whole genome shotgun (WGS) entry which is preliminary data.</text>
</comment>